<protein>
    <submittedName>
        <fullName evidence="3">Uncharacterized protein</fullName>
    </submittedName>
</protein>
<gene>
    <name evidence="3" type="ORF">VOLCADRAFT_95254</name>
</gene>
<feature type="compositionally biased region" description="Low complexity" evidence="1">
    <location>
        <begin position="84"/>
        <end position="94"/>
    </location>
</feature>
<feature type="region of interest" description="Disordered" evidence="1">
    <location>
        <begin position="79"/>
        <end position="149"/>
    </location>
</feature>
<dbReference type="GeneID" id="9624452"/>
<accession>D8U707</accession>
<keyword evidence="2" id="KW-1133">Transmembrane helix</keyword>
<name>D8U707_VOLCA</name>
<dbReference type="InParanoid" id="D8U707"/>
<proteinExistence type="predicted"/>
<reference evidence="3 4" key="1">
    <citation type="journal article" date="2010" name="Science">
        <title>Genomic analysis of organismal complexity in the multicellular green alga Volvox carteri.</title>
        <authorList>
            <person name="Prochnik S.E."/>
            <person name="Umen J."/>
            <person name="Nedelcu A.M."/>
            <person name="Hallmann A."/>
            <person name="Miller S.M."/>
            <person name="Nishii I."/>
            <person name="Ferris P."/>
            <person name="Kuo A."/>
            <person name="Mitros T."/>
            <person name="Fritz-Laylin L.K."/>
            <person name="Hellsten U."/>
            <person name="Chapman J."/>
            <person name="Simakov O."/>
            <person name="Rensing S.A."/>
            <person name="Terry A."/>
            <person name="Pangilinan J."/>
            <person name="Kapitonov V."/>
            <person name="Jurka J."/>
            <person name="Salamov A."/>
            <person name="Shapiro H."/>
            <person name="Schmutz J."/>
            <person name="Grimwood J."/>
            <person name="Lindquist E."/>
            <person name="Lucas S."/>
            <person name="Grigoriev I.V."/>
            <person name="Schmitt R."/>
            <person name="Kirk D."/>
            <person name="Rokhsar D.S."/>
        </authorList>
    </citation>
    <scope>NUCLEOTIDE SEQUENCE [LARGE SCALE GENOMIC DNA]</scope>
    <source>
        <strain evidence="4">f. Nagariensis / Eve</strain>
    </source>
</reference>
<dbReference type="RefSeq" id="XP_002954453.1">
    <property type="nucleotide sequence ID" value="XM_002954407.1"/>
</dbReference>
<feature type="region of interest" description="Disordered" evidence="1">
    <location>
        <begin position="35"/>
        <end position="67"/>
    </location>
</feature>
<feature type="compositionally biased region" description="Gly residues" evidence="1">
    <location>
        <begin position="610"/>
        <end position="621"/>
    </location>
</feature>
<dbReference type="AlphaFoldDB" id="D8U707"/>
<feature type="transmembrane region" description="Helical" evidence="2">
    <location>
        <begin position="201"/>
        <end position="221"/>
    </location>
</feature>
<dbReference type="KEGG" id="vcn:VOLCADRAFT_95254"/>
<feature type="compositionally biased region" description="Pro residues" evidence="1">
    <location>
        <begin position="719"/>
        <end position="733"/>
    </location>
</feature>
<keyword evidence="2" id="KW-0472">Membrane</keyword>
<evidence type="ECO:0000256" key="1">
    <source>
        <dbReference type="SAM" id="MobiDB-lite"/>
    </source>
</evidence>
<feature type="compositionally biased region" description="Low complexity" evidence="1">
    <location>
        <begin position="622"/>
        <end position="631"/>
    </location>
</feature>
<feature type="transmembrane region" description="Helical" evidence="2">
    <location>
        <begin position="298"/>
        <end position="318"/>
    </location>
</feature>
<feature type="transmembrane region" description="Helical" evidence="2">
    <location>
        <begin position="339"/>
        <end position="356"/>
    </location>
</feature>
<dbReference type="Proteomes" id="UP000001058">
    <property type="component" value="Unassembled WGS sequence"/>
</dbReference>
<feature type="transmembrane region" description="Helical" evidence="2">
    <location>
        <begin position="256"/>
        <end position="278"/>
    </location>
</feature>
<keyword evidence="2" id="KW-0812">Transmembrane</keyword>
<feature type="region of interest" description="Disordered" evidence="1">
    <location>
        <begin position="580"/>
        <end position="631"/>
    </location>
</feature>
<feature type="region of interest" description="Disordered" evidence="1">
    <location>
        <begin position="718"/>
        <end position="783"/>
    </location>
</feature>
<dbReference type="OrthoDB" id="549978at2759"/>
<evidence type="ECO:0000256" key="2">
    <source>
        <dbReference type="SAM" id="Phobius"/>
    </source>
</evidence>
<organism evidence="4">
    <name type="scientific">Volvox carteri f. nagariensis</name>
    <dbReference type="NCBI Taxonomy" id="3068"/>
    <lineage>
        <taxon>Eukaryota</taxon>
        <taxon>Viridiplantae</taxon>
        <taxon>Chlorophyta</taxon>
        <taxon>core chlorophytes</taxon>
        <taxon>Chlorophyceae</taxon>
        <taxon>CS clade</taxon>
        <taxon>Chlamydomonadales</taxon>
        <taxon>Volvocaceae</taxon>
        <taxon>Volvox</taxon>
    </lineage>
</organism>
<feature type="compositionally biased region" description="Pro residues" evidence="1">
    <location>
        <begin position="133"/>
        <end position="144"/>
    </location>
</feature>
<keyword evidence="4" id="KW-1185">Reference proteome</keyword>
<sequence length="783" mass="82996">MKAWHMGTCADKISRQLQFTQRDTFEADMMNLKQQQQTLPQPLPQQFQPQPQPHQLLGGQGPHGTLQGEVPDIYTSSFSAMGMPAIPGAPQLQQPQPPASGRTFGNIFPQRQNLKPASGTPSLPQQPQQRVFPSPPPPPPPSRPPVGAKLTLPAAAAPVEDVLPPSRDMQPLQEFVGGNWLFVVFLPYFIATALQDTHLRIGLIIGAAGSGVVFMAGLLVFPHILEMLMPIIFVVQLGVSYHSTAYEEEIIRTYPFITHSALAGVCLVSMIICYPVGYQIAQELVHKMYMTNPAVHRVGLYTTAVLTASLVSSCLLYLAPVCKGYDDRHFNALNVIFRLIYPCLATFLALLFMRFFPDVYLPNFSVVHGLNRKPPNRVPIYLVDPRNRTPPAILDASMFQTTVDAVAKAPPLTPRYSPGGYSPGGTAGMVPYPSAGHGIGTGADGVYGSGGVGGGIPRVVPGGDGEPHSVYTYYAAGPYGVNLPLRSLAADRLADDDYAPVHLPPLPPPPPLRQHLDAIVTPLGTPDTRAPSGGGGGGYYAANEVLGPTGGAGRGGGGGLFETSYYPEGLPHTAAASTPRYRLGSQQQQYQHQQQRQYQQQARLAPGYLGPAGGGGGGGGAPAAAGTQAAGAGADWTGSGVVFPPPLFPPGADAAQGSAAGYGLEAEQLQYDVQQSYQPYGGMQVPQEVIGMVDRQQQVSYQDDGYGLAAETEVAESPLPLPLPLPPPPPQPLPRASVRVSESRPNRSRSPLGIQRTSRLAAAAAPLGSRREESFGLDAELGG</sequence>
<dbReference type="EMBL" id="GL378363">
    <property type="protein sequence ID" value="EFJ44603.1"/>
    <property type="molecule type" value="Genomic_DNA"/>
</dbReference>
<feature type="compositionally biased region" description="Low complexity" evidence="1">
    <location>
        <begin position="586"/>
        <end position="609"/>
    </location>
</feature>
<evidence type="ECO:0000313" key="3">
    <source>
        <dbReference type="EMBL" id="EFJ44603.1"/>
    </source>
</evidence>
<dbReference type="eggNOG" id="KOG0320">
    <property type="taxonomic scope" value="Eukaryota"/>
</dbReference>
<evidence type="ECO:0000313" key="4">
    <source>
        <dbReference type="Proteomes" id="UP000001058"/>
    </source>
</evidence>
<feature type="transmembrane region" description="Helical" evidence="2">
    <location>
        <begin position="175"/>
        <end position="194"/>
    </location>
</feature>
<feature type="compositionally biased region" description="Polar residues" evidence="1">
    <location>
        <begin position="109"/>
        <end position="123"/>
    </location>
</feature>